<feature type="transmembrane region" description="Helical" evidence="1">
    <location>
        <begin position="12"/>
        <end position="31"/>
    </location>
</feature>
<accession>A0A4U1CZ79</accession>
<evidence type="ECO:0000256" key="1">
    <source>
        <dbReference type="SAM" id="Phobius"/>
    </source>
</evidence>
<feature type="transmembrane region" description="Helical" evidence="1">
    <location>
        <begin position="93"/>
        <end position="111"/>
    </location>
</feature>
<sequence>MGIFIYFTQGVQVLFLLSIVILAYKTILLIMETRTSKRYVLKGFLKEEKVQVNKGVREQITFLERMTSLTKYKEHLEGELADARLDVTVTRFIVRRFILTLLMVGAALVLYKVSDMNLYLYLAIPLGVLAYILPKRNLKKHKLHFERQMKIELPEYLSAFAVLLQSYNAFDATRRSVEYAGPLLRPFVDHMVTQIELYPSSHKPYQDFAETIGIREAKEFVVALQQIMKVDAAAGNQIISSQIKIMDDLQEEAYNEMIEVRPDEVQNYITPMLFPMVAIILTFLFVMISDAFSKI</sequence>
<proteinExistence type="predicted"/>
<keyword evidence="1" id="KW-0472">Membrane</keyword>
<dbReference type="RefSeq" id="WP_136833269.1">
    <property type="nucleotide sequence ID" value="NZ_SWBM01000006.1"/>
</dbReference>
<evidence type="ECO:0000313" key="3">
    <source>
        <dbReference type="Proteomes" id="UP000307756"/>
    </source>
</evidence>
<protein>
    <recommendedName>
        <fullName evidence="4">Tight adherence protein C</fullName>
    </recommendedName>
</protein>
<keyword evidence="3" id="KW-1185">Reference proteome</keyword>
<dbReference type="OrthoDB" id="2922746at2"/>
<organism evidence="2 3">
    <name type="scientific">Robertmurraya kyonggiensis</name>
    <dbReference type="NCBI Taxonomy" id="1037680"/>
    <lineage>
        <taxon>Bacteria</taxon>
        <taxon>Bacillati</taxon>
        <taxon>Bacillota</taxon>
        <taxon>Bacilli</taxon>
        <taxon>Bacillales</taxon>
        <taxon>Bacillaceae</taxon>
        <taxon>Robertmurraya</taxon>
    </lineage>
</organism>
<feature type="transmembrane region" description="Helical" evidence="1">
    <location>
        <begin position="272"/>
        <end position="292"/>
    </location>
</feature>
<evidence type="ECO:0000313" key="2">
    <source>
        <dbReference type="EMBL" id="TKC15192.1"/>
    </source>
</evidence>
<evidence type="ECO:0008006" key="4">
    <source>
        <dbReference type="Google" id="ProtNLM"/>
    </source>
</evidence>
<reference evidence="2 3" key="1">
    <citation type="journal article" date="2011" name="J. Microbiol.">
        <title>Bacillus kyonggiensis sp. nov., isolated from soil of a lettuce field.</title>
        <authorList>
            <person name="Dong K."/>
            <person name="Lee S."/>
        </authorList>
    </citation>
    <scope>NUCLEOTIDE SEQUENCE [LARGE SCALE GENOMIC DNA]</scope>
    <source>
        <strain evidence="2 3">NB22</strain>
    </source>
</reference>
<dbReference type="Proteomes" id="UP000307756">
    <property type="component" value="Unassembled WGS sequence"/>
</dbReference>
<name>A0A4U1CZ79_9BACI</name>
<feature type="transmembrane region" description="Helical" evidence="1">
    <location>
        <begin position="117"/>
        <end position="133"/>
    </location>
</feature>
<comment type="caution">
    <text evidence="2">The sequence shown here is derived from an EMBL/GenBank/DDBJ whole genome shotgun (WGS) entry which is preliminary data.</text>
</comment>
<gene>
    <name evidence="2" type="ORF">FA727_20130</name>
</gene>
<keyword evidence="1" id="KW-0812">Transmembrane</keyword>
<keyword evidence="1" id="KW-1133">Transmembrane helix</keyword>
<dbReference type="EMBL" id="SWBM01000006">
    <property type="protein sequence ID" value="TKC15192.1"/>
    <property type="molecule type" value="Genomic_DNA"/>
</dbReference>
<dbReference type="AlphaFoldDB" id="A0A4U1CZ79"/>